<proteinExistence type="predicted"/>
<accession>A0AAN4Y803</accession>
<protein>
    <submittedName>
        <fullName evidence="1">Unnamed protein product</fullName>
    </submittedName>
</protein>
<name>A0AAN4Y803_ASPOZ</name>
<dbReference type="Proteomes" id="UP001165205">
    <property type="component" value="Unassembled WGS sequence"/>
</dbReference>
<organism evidence="1 2">
    <name type="scientific">Aspergillus oryzae</name>
    <name type="common">Yellow koji mold</name>
    <dbReference type="NCBI Taxonomy" id="5062"/>
    <lineage>
        <taxon>Eukaryota</taxon>
        <taxon>Fungi</taxon>
        <taxon>Dikarya</taxon>
        <taxon>Ascomycota</taxon>
        <taxon>Pezizomycotina</taxon>
        <taxon>Eurotiomycetes</taxon>
        <taxon>Eurotiomycetidae</taxon>
        <taxon>Eurotiales</taxon>
        <taxon>Aspergillaceae</taxon>
        <taxon>Aspergillus</taxon>
        <taxon>Aspergillus subgen. Circumdati</taxon>
    </lineage>
</organism>
<comment type="caution">
    <text evidence="1">The sequence shown here is derived from an EMBL/GenBank/DDBJ whole genome shotgun (WGS) entry which is preliminary data.</text>
</comment>
<evidence type="ECO:0000313" key="1">
    <source>
        <dbReference type="EMBL" id="GMG24479.1"/>
    </source>
</evidence>
<gene>
    <name evidence="1" type="ORF">Aory04_000171600</name>
</gene>
<evidence type="ECO:0000313" key="2">
    <source>
        <dbReference type="Proteomes" id="UP001165205"/>
    </source>
</evidence>
<reference evidence="1" key="1">
    <citation type="submission" date="2023-04" db="EMBL/GenBank/DDBJ databases">
        <title>Aspergillus oryzae NBRC 4228.</title>
        <authorList>
            <person name="Ichikawa N."/>
            <person name="Sato H."/>
            <person name="Tonouchi N."/>
        </authorList>
    </citation>
    <scope>NUCLEOTIDE SEQUENCE</scope>
    <source>
        <strain evidence="1">NBRC 4228</strain>
    </source>
</reference>
<dbReference type="EMBL" id="BSYA01000011">
    <property type="protein sequence ID" value="GMG24479.1"/>
    <property type="molecule type" value="Genomic_DNA"/>
</dbReference>
<dbReference type="AlphaFoldDB" id="A0AAN4Y803"/>
<sequence>MKFDELILIDLTGLYEISSFIYLKSYPIYPWNCPYLPLAGGGPDVADVSITLGEAVQGVIALTAGTDETAKSVALVLAGVAAVLVNLADGDLDGGVVVGLDDAVGGAALAGHVAG</sequence>